<proteinExistence type="predicted"/>
<organism evidence="1 2">
    <name type="scientific">Nephila pilipes</name>
    <name type="common">Giant wood spider</name>
    <name type="synonym">Nephila maculata</name>
    <dbReference type="NCBI Taxonomy" id="299642"/>
    <lineage>
        <taxon>Eukaryota</taxon>
        <taxon>Metazoa</taxon>
        <taxon>Ecdysozoa</taxon>
        <taxon>Arthropoda</taxon>
        <taxon>Chelicerata</taxon>
        <taxon>Arachnida</taxon>
        <taxon>Araneae</taxon>
        <taxon>Araneomorphae</taxon>
        <taxon>Entelegynae</taxon>
        <taxon>Araneoidea</taxon>
        <taxon>Nephilidae</taxon>
        <taxon>Nephila</taxon>
    </lineage>
</organism>
<evidence type="ECO:0000313" key="1">
    <source>
        <dbReference type="EMBL" id="GFS61595.1"/>
    </source>
</evidence>
<dbReference type="EMBL" id="BMAW01093680">
    <property type="protein sequence ID" value="GFS61595.1"/>
    <property type="molecule type" value="Genomic_DNA"/>
</dbReference>
<evidence type="ECO:0000313" key="2">
    <source>
        <dbReference type="Proteomes" id="UP000887013"/>
    </source>
</evidence>
<reference evidence="1" key="1">
    <citation type="submission" date="2020-08" db="EMBL/GenBank/DDBJ databases">
        <title>Multicomponent nature underlies the extraordinary mechanical properties of spider dragline silk.</title>
        <authorList>
            <person name="Kono N."/>
            <person name="Nakamura H."/>
            <person name="Mori M."/>
            <person name="Yoshida Y."/>
            <person name="Ohtoshi R."/>
            <person name="Malay A.D."/>
            <person name="Moran D.A.P."/>
            <person name="Tomita M."/>
            <person name="Numata K."/>
            <person name="Arakawa K."/>
        </authorList>
    </citation>
    <scope>NUCLEOTIDE SEQUENCE</scope>
</reference>
<gene>
    <name evidence="1" type="ORF">NPIL_394321</name>
</gene>
<accession>A0A8X6ML50</accession>
<sequence>MKPRSRLSTAGRFGDKMLLIFTCVSCLGIVAVPSGGVKRKIEHLQKVTEIWDTNSKYTKRKDNSIDRKFQRFSIELQELHNGLRNQGLRKY</sequence>
<name>A0A8X6ML50_NEPPI</name>
<keyword evidence="2" id="KW-1185">Reference proteome</keyword>
<comment type="caution">
    <text evidence="1">The sequence shown here is derived from an EMBL/GenBank/DDBJ whole genome shotgun (WGS) entry which is preliminary data.</text>
</comment>
<protein>
    <submittedName>
        <fullName evidence="1">Uncharacterized protein</fullName>
    </submittedName>
</protein>
<dbReference type="AlphaFoldDB" id="A0A8X6ML50"/>
<dbReference type="Proteomes" id="UP000887013">
    <property type="component" value="Unassembled WGS sequence"/>
</dbReference>